<proteinExistence type="predicted"/>
<dbReference type="AlphaFoldDB" id="A0A9P5ZVQ7"/>
<keyword evidence="3" id="KW-1185">Reference proteome</keyword>
<dbReference type="EMBL" id="MU154578">
    <property type="protein sequence ID" value="KAF9494023.1"/>
    <property type="molecule type" value="Genomic_DNA"/>
</dbReference>
<sequence length="128" mass="14582">MKHQPKPTLGQPPPKRHRNKRQPNTKHVRAKTKPPKPKHFGRQGQTTIHSPYPTYHHPHGVYAFCLSNSSARLCRCQLHVRLPTSPYIPGVNCSHALAAECRLNHLSVVRSRVMPDGPTESELRRCIH</sequence>
<reference evidence="2" key="1">
    <citation type="submission" date="2020-11" db="EMBL/GenBank/DDBJ databases">
        <authorList>
            <consortium name="DOE Joint Genome Institute"/>
            <person name="Ahrendt S."/>
            <person name="Riley R."/>
            <person name="Andreopoulos W."/>
            <person name="Labutti K."/>
            <person name="Pangilinan J."/>
            <person name="Ruiz-Duenas F.J."/>
            <person name="Barrasa J.M."/>
            <person name="Sanchez-Garcia M."/>
            <person name="Camarero S."/>
            <person name="Miyauchi S."/>
            <person name="Serrano A."/>
            <person name="Linde D."/>
            <person name="Babiker R."/>
            <person name="Drula E."/>
            <person name="Ayuso-Fernandez I."/>
            <person name="Pacheco R."/>
            <person name="Padilla G."/>
            <person name="Ferreira P."/>
            <person name="Barriuso J."/>
            <person name="Kellner H."/>
            <person name="Castanera R."/>
            <person name="Alfaro M."/>
            <person name="Ramirez L."/>
            <person name="Pisabarro A.G."/>
            <person name="Kuo A."/>
            <person name="Tritt A."/>
            <person name="Lipzen A."/>
            <person name="He G."/>
            <person name="Yan M."/>
            <person name="Ng V."/>
            <person name="Cullen D."/>
            <person name="Martin F."/>
            <person name="Rosso M.-N."/>
            <person name="Henrissat B."/>
            <person name="Hibbett D."/>
            <person name="Martinez A.T."/>
            <person name="Grigoriev I.V."/>
        </authorList>
    </citation>
    <scope>NUCLEOTIDE SEQUENCE</scope>
    <source>
        <strain evidence="2">ATCC 90797</strain>
    </source>
</reference>
<accession>A0A9P5ZVQ7</accession>
<evidence type="ECO:0000313" key="2">
    <source>
        <dbReference type="EMBL" id="KAF9494023.1"/>
    </source>
</evidence>
<evidence type="ECO:0000256" key="1">
    <source>
        <dbReference type="SAM" id="MobiDB-lite"/>
    </source>
</evidence>
<feature type="region of interest" description="Disordered" evidence="1">
    <location>
        <begin position="1"/>
        <end position="52"/>
    </location>
</feature>
<evidence type="ECO:0000313" key="3">
    <source>
        <dbReference type="Proteomes" id="UP000807025"/>
    </source>
</evidence>
<comment type="caution">
    <text evidence="2">The sequence shown here is derived from an EMBL/GenBank/DDBJ whole genome shotgun (WGS) entry which is preliminary data.</text>
</comment>
<name>A0A9P5ZVQ7_PLEER</name>
<organism evidence="2 3">
    <name type="scientific">Pleurotus eryngii</name>
    <name type="common">Boletus of the steppes</name>
    <dbReference type="NCBI Taxonomy" id="5323"/>
    <lineage>
        <taxon>Eukaryota</taxon>
        <taxon>Fungi</taxon>
        <taxon>Dikarya</taxon>
        <taxon>Basidiomycota</taxon>
        <taxon>Agaricomycotina</taxon>
        <taxon>Agaricomycetes</taxon>
        <taxon>Agaricomycetidae</taxon>
        <taxon>Agaricales</taxon>
        <taxon>Pleurotineae</taxon>
        <taxon>Pleurotaceae</taxon>
        <taxon>Pleurotus</taxon>
    </lineage>
</organism>
<gene>
    <name evidence="2" type="ORF">BDN71DRAFT_1020510</name>
</gene>
<dbReference type="Proteomes" id="UP000807025">
    <property type="component" value="Unassembled WGS sequence"/>
</dbReference>
<protein>
    <submittedName>
        <fullName evidence="2">Uncharacterized protein</fullName>
    </submittedName>
</protein>
<feature type="compositionally biased region" description="Basic residues" evidence="1">
    <location>
        <begin position="14"/>
        <end position="41"/>
    </location>
</feature>